<feature type="transmembrane region" description="Helical" evidence="12">
    <location>
        <begin position="72"/>
        <end position="91"/>
    </location>
</feature>
<dbReference type="AlphaFoldDB" id="A0A6B9WE46"/>
<evidence type="ECO:0000256" key="6">
    <source>
        <dbReference type="ARBA" id="ARBA00022692"/>
    </source>
</evidence>
<comment type="catalytic activity">
    <reaction evidence="11">
        <text>a ubiquinone + NADH + 5 H(+)(in) = a ubiquinol + NAD(+) + 4 H(+)(out)</text>
        <dbReference type="Rhea" id="RHEA:29091"/>
        <dbReference type="Rhea" id="RHEA-COMP:9565"/>
        <dbReference type="Rhea" id="RHEA-COMP:9566"/>
        <dbReference type="ChEBI" id="CHEBI:15378"/>
        <dbReference type="ChEBI" id="CHEBI:16389"/>
        <dbReference type="ChEBI" id="CHEBI:17976"/>
        <dbReference type="ChEBI" id="CHEBI:57540"/>
        <dbReference type="ChEBI" id="CHEBI:57945"/>
        <dbReference type="EC" id="7.1.1.2"/>
    </reaction>
</comment>
<keyword evidence="5" id="KW-0813">Transport</keyword>
<feature type="transmembrane region" description="Helical" evidence="12">
    <location>
        <begin position="241"/>
        <end position="264"/>
    </location>
</feature>
<accession>A0A6B9WE46</accession>
<comment type="subcellular location">
    <subcellularLocation>
        <location evidence="10">Mitochondrion inner membrane</location>
        <topology evidence="10">Multi-pass membrane protein</topology>
    </subcellularLocation>
    <subcellularLocation>
        <location evidence="2">Mitochondrion membrane</location>
        <topology evidence="2">Multi-pass membrane protein</topology>
    </subcellularLocation>
</comment>
<feature type="transmembrane region" description="Helical" evidence="12">
    <location>
        <begin position="173"/>
        <end position="192"/>
    </location>
</feature>
<evidence type="ECO:0000256" key="2">
    <source>
        <dbReference type="ARBA" id="ARBA00004225"/>
    </source>
</evidence>
<evidence type="ECO:0000256" key="11">
    <source>
        <dbReference type="RuleBase" id="RU000473"/>
    </source>
</evidence>
<dbReference type="PANTHER" id="PTHR11432">
    <property type="entry name" value="NADH DEHYDROGENASE SUBUNIT 1"/>
    <property type="match status" value="1"/>
</dbReference>
<dbReference type="InterPro" id="IPR018086">
    <property type="entry name" value="NADH_UbQ_OxRdtase_su1_CS"/>
</dbReference>
<comment type="function">
    <text evidence="1">Core subunit of the mitochondrial membrane respiratory chain NADH dehydrogenase (Complex I) that is believed to belong to the minimal assembly required for catalysis. Complex I functions in the transfer of electrons from NADH to the respiratory chain. The immediate electron acceptor for the enzyme is believed to be ubiquinone.</text>
</comment>
<dbReference type="Pfam" id="PF00146">
    <property type="entry name" value="NADHdh"/>
    <property type="match status" value="1"/>
</dbReference>
<dbReference type="EC" id="7.1.1.2" evidence="11"/>
<keyword evidence="10" id="KW-0520">NAD</keyword>
<keyword evidence="8 11" id="KW-0830">Ubiquinone</keyword>
<evidence type="ECO:0000313" key="13">
    <source>
        <dbReference type="EMBL" id="QHQ98520.1"/>
    </source>
</evidence>
<keyword evidence="11 13" id="KW-0496">Mitochondrion</keyword>
<proteinExistence type="inferred from homology"/>
<dbReference type="EMBL" id="MK270525">
    <property type="protein sequence ID" value="QHQ98520.1"/>
    <property type="molecule type" value="Genomic_DNA"/>
</dbReference>
<evidence type="ECO:0000256" key="4">
    <source>
        <dbReference type="ARBA" id="ARBA00021009"/>
    </source>
</evidence>
<protein>
    <recommendedName>
        <fullName evidence="4 11">NADH-ubiquinone oxidoreductase chain 1</fullName>
        <ecNumber evidence="11">7.1.1.2</ecNumber>
    </recommendedName>
</protein>
<name>A0A6B9WE46_9ACAR</name>
<feature type="transmembrane region" description="Helical" evidence="12">
    <location>
        <begin position="143"/>
        <end position="161"/>
    </location>
</feature>
<evidence type="ECO:0000256" key="9">
    <source>
        <dbReference type="ARBA" id="ARBA00023136"/>
    </source>
</evidence>
<reference evidence="13" key="1">
    <citation type="journal article" date="2019" name="Zool. Scr.">
        <title>Mitochondrial genome reorganization characterizes various lineages of mesostigmatid mites (Acari: Parasitiformes).</title>
        <authorList>
            <person name="Li W.-N."/>
            <person name="Shao R."/>
            <person name="Zhang Q."/>
            <person name="Deng W."/>
            <person name="Xue X.-F."/>
        </authorList>
    </citation>
    <scope>NUCLEOTIDE SEQUENCE</scope>
</reference>
<dbReference type="GO" id="GO:0009060">
    <property type="term" value="P:aerobic respiration"/>
    <property type="evidence" value="ECO:0007669"/>
    <property type="project" value="TreeGrafter"/>
</dbReference>
<dbReference type="InterPro" id="IPR001694">
    <property type="entry name" value="NADH_UbQ_OxRdtase_su1/FPO"/>
</dbReference>
<feature type="transmembrane region" description="Helical" evidence="12">
    <location>
        <begin position="6"/>
        <end position="25"/>
    </location>
</feature>
<keyword evidence="7 12" id="KW-1133">Transmembrane helix</keyword>
<evidence type="ECO:0000256" key="1">
    <source>
        <dbReference type="ARBA" id="ARBA00003257"/>
    </source>
</evidence>
<sequence>MFIHYTLYVLLLIVVLVSVAFITLLERKVLGYVQYRKGPTKVGYFGLLQPFADAVKLLSKDGFFLSHSNRMIYVMAPCYLLGLMLLLWMIFFYGCVNIVQYEVLYFLMVSSLSVYGFLGAGWSSNTKFALMGSYRCIAQMVSYEIGMSFLLLCILVISGGYMLKDVMYVQEMFWGIFTLVGVFIMWIVTILAETSRTPFDFSESESELVSGFNVEYGAGGFTFLFMAEYGNIIFMSVLTSYMFLGGVGIFFYRALIVMLIYLLLRGTIVRYRYDSLMHLAWFVLLPFSICMLMVVWNVF</sequence>
<dbReference type="PANTHER" id="PTHR11432:SF3">
    <property type="entry name" value="NADH-UBIQUINONE OXIDOREDUCTASE CHAIN 1"/>
    <property type="match status" value="1"/>
</dbReference>
<evidence type="ECO:0000256" key="12">
    <source>
        <dbReference type="SAM" id="Phobius"/>
    </source>
</evidence>
<comment type="similarity">
    <text evidence="3 10">Belongs to the complex I subunit 1 family.</text>
</comment>
<geneLocation type="mitochondrion" evidence="13"/>
<feature type="transmembrane region" description="Helical" evidence="12">
    <location>
        <begin position="213"/>
        <end position="235"/>
    </location>
</feature>
<evidence type="ECO:0000256" key="10">
    <source>
        <dbReference type="RuleBase" id="RU000471"/>
    </source>
</evidence>
<gene>
    <name evidence="13" type="primary">nad1</name>
</gene>
<feature type="transmembrane region" description="Helical" evidence="12">
    <location>
        <begin position="103"/>
        <end position="122"/>
    </location>
</feature>
<dbReference type="PROSITE" id="PS00668">
    <property type="entry name" value="COMPLEX1_ND1_2"/>
    <property type="match status" value="1"/>
</dbReference>
<evidence type="ECO:0000256" key="8">
    <source>
        <dbReference type="ARBA" id="ARBA00023075"/>
    </source>
</evidence>
<dbReference type="GO" id="GO:0003954">
    <property type="term" value="F:NADH dehydrogenase activity"/>
    <property type="evidence" value="ECO:0007669"/>
    <property type="project" value="TreeGrafter"/>
</dbReference>
<evidence type="ECO:0000256" key="5">
    <source>
        <dbReference type="ARBA" id="ARBA00022448"/>
    </source>
</evidence>
<dbReference type="GO" id="GO:0008137">
    <property type="term" value="F:NADH dehydrogenase (ubiquinone) activity"/>
    <property type="evidence" value="ECO:0007669"/>
    <property type="project" value="UniProtKB-EC"/>
</dbReference>
<organism evidence="13">
    <name type="scientific">Macrocheles glaber</name>
    <dbReference type="NCBI Taxonomy" id="99226"/>
    <lineage>
        <taxon>Eukaryota</taxon>
        <taxon>Metazoa</taxon>
        <taxon>Ecdysozoa</taxon>
        <taxon>Arthropoda</taxon>
        <taxon>Chelicerata</taxon>
        <taxon>Arachnida</taxon>
        <taxon>Acari</taxon>
        <taxon>Parasitiformes</taxon>
        <taxon>Mesostigmata</taxon>
        <taxon>Gamasina</taxon>
        <taxon>Eviphidoidea</taxon>
        <taxon>Macrochelidae</taxon>
        <taxon>Macrocheles</taxon>
    </lineage>
</organism>
<keyword evidence="6 10" id="KW-0812">Transmembrane</keyword>
<dbReference type="HAMAP" id="MF_01350">
    <property type="entry name" value="NDH1_NuoH"/>
    <property type="match status" value="1"/>
</dbReference>
<evidence type="ECO:0000256" key="3">
    <source>
        <dbReference type="ARBA" id="ARBA00010535"/>
    </source>
</evidence>
<keyword evidence="9 12" id="KW-0472">Membrane</keyword>
<evidence type="ECO:0000256" key="7">
    <source>
        <dbReference type="ARBA" id="ARBA00022989"/>
    </source>
</evidence>
<dbReference type="GO" id="GO:0005743">
    <property type="term" value="C:mitochondrial inner membrane"/>
    <property type="evidence" value="ECO:0007669"/>
    <property type="project" value="UniProtKB-SubCell"/>
</dbReference>
<feature type="transmembrane region" description="Helical" evidence="12">
    <location>
        <begin position="276"/>
        <end position="296"/>
    </location>
</feature>